<name>A0AAQ4QVH2_GASAC</name>
<keyword evidence="2" id="KW-1133">Transmembrane helix</keyword>
<dbReference type="SUPFAM" id="SSF49842">
    <property type="entry name" value="TNF-like"/>
    <property type="match status" value="1"/>
</dbReference>
<dbReference type="InterPro" id="IPR006052">
    <property type="entry name" value="TNF_dom"/>
</dbReference>
<evidence type="ECO:0000259" key="3">
    <source>
        <dbReference type="Pfam" id="PF00229"/>
    </source>
</evidence>
<evidence type="ECO:0000256" key="2">
    <source>
        <dbReference type="SAM" id="Phobius"/>
    </source>
</evidence>
<keyword evidence="2" id="KW-0472">Membrane</keyword>
<proteinExistence type="inferred from homology"/>
<dbReference type="GO" id="GO:0016020">
    <property type="term" value="C:membrane"/>
    <property type="evidence" value="ECO:0007669"/>
    <property type="project" value="InterPro"/>
</dbReference>
<feature type="domain" description="THD" evidence="3">
    <location>
        <begin position="97"/>
        <end position="161"/>
    </location>
</feature>
<dbReference type="GeneTree" id="ENSGT00940000171828"/>
<organism evidence="4 5">
    <name type="scientific">Gasterosteus aculeatus aculeatus</name>
    <name type="common">three-spined stickleback</name>
    <dbReference type="NCBI Taxonomy" id="481459"/>
    <lineage>
        <taxon>Eukaryota</taxon>
        <taxon>Metazoa</taxon>
        <taxon>Chordata</taxon>
        <taxon>Craniata</taxon>
        <taxon>Vertebrata</taxon>
        <taxon>Euteleostomi</taxon>
        <taxon>Actinopterygii</taxon>
        <taxon>Neopterygii</taxon>
        <taxon>Teleostei</taxon>
        <taxon>Neoteleostei</taxon>
        <taxon>Acanthomorphata</taxon>
        <taxon>Eupercaria</taxon>
        <taxon>Perciformes</taxon>
        <taxon>Cottioidei</taxon>
        <taxon>Gasterosteales</taxon>
        <taxon>Gasterosteidae</taxon>
        <taxon>Gasterosteus</taxon>
    </lineage>
</organism>
<dbReference type="Ensembl" id="ENSGACT00000040519.1">
    <property type="protein sequence ID" value="ENSGACP00000055305.1"/>
    <property type="gene ID" value="ENSGACG00000031766.1"/>
</dbReference>
<dbReference type="GO" id="GO:0005164">
    <property type="term" value="F:tumor necrosis factor receptor binding"/>
    <property type="evidence" value="ECO:0007669"/>
    <property type="project" value="InterPro"/>
</dbReference>
<evidence type="ECO:0000256" key="1">
    <source>
        <dbReference type="ARBA" id="ARBA00008670"/>
    </source>
</evidence>
<dbReference type="Proteomes" id="UP000007635">
    <property type="component" value="Chromosome XX"/>
</dbReference>
<dbReference type="GO" id="GO:0006955">
    <property type="term" value="P:immune response"/>
    <property type="evidence" value="ECO:0007669"/>
    <property type="project" value="InterPro"/>
</dbReference>
<reference evidence="4" key="2">
    <citation type="submission" date="2025-08" db="UniProtKB">
        <authorList>
            <consortium name="Ensembl"/>
        </authorList>
    </citation>
    <scope>IDENTIFICATION</scope>
</reference>
<dbReference type="Gene3D" id="2.60.120.40">
    <property type="match status" value="1"/>
</dbReference>
<dbReference type="Pfam" id="PF00229">
    <property type="entry name" value="TNF"/>
    <property type="match status" value="1"/>
</dbReference>
<reference evidence="4 5" key="1">
    <citation type="journal article" date="2021" name="G3 (Bethesda)">
        <title>Improved contiguity of the threespine stickleback genome using long-read sequencing.</title>
        <authorList>
            <person name="Nath S."/>
            <person name="Shaw D.E."/>
            <person name="White M.A."/>
        </authorList>
    </citation>
    <scope>NUCLEOTIDE SEQUENCE [LARGE SCALE GENOMIC DNA]</scope>
    <source>
        <strain evidence="4 5">Lake Benthic</strain>
    </source>
</reference>
<comment type="similarity">
    <text evidence="1">Belongs to the tumor necrosis factor family.</text>
</comment>
<feature type="transmembrane region" description="Helical" evidence="2">
    <location>
        <begin position="12"/>
        <end position="35"/>
    </location>
</feature>
<reference evidence="4" key="3">
    <citation type="submission" date="2025-09" db="UniProtKB">
        <authorList>
            <consortium name="Ensembl"/>
        </authorList>
    </citation>
    <scope>IDENTIFICATION</scope>
</reference>
<dbReference type="InterPro" id="IPR008983">
    <property type="entry name" value="Tumour_necrosis_fac-like_dom"/>
</dbReference>
<sequence length="195" mass="21673">MEGASRSSRKYLVLEVWCGVLTVAVVVMAALLFSIKPRSTKEEVSTLKPLTVIPTANPNVAPLQSTGTSPSYIRLTKTLNNPSWQISDPRCPSCPLVLRNNSIHFAKEGFYFIYAQVTFKRLKSDQDVKTVILKRNAMAGMANKVLVQGTFPAKTESAWVANVVFLKEENSVTLDVKGLFLNDTILTFWGAYELR</sequence>
<protein>
    <recommendedName>
        <fullName evidence="3">THD domain-containing protein</fullName>
    </recommendedName>
</protein>
<evidence type="ECO:0000313" key="4">
    <source>
        <dbReference type="Ensembl" id="ENSGACP00000055305.1"/>
    </source>
</evidence>
<keyword evidence="2" id="KW-0812">Transmembrane</keyword>
<accession>A0AAQ4QVH2</accession>
<dbReference type="AlphaFoldDB" id="A0AAQ4QVH2"/>
<keyword evidence="5" id="KW-1185">Reference proteome</keyword>
<evidence type="ECO:0000313" key="5">
    <source>
        <dbReference type="Proteomes" id="UP000007635"/>
    </source>
</evidence>